<accession>A0A1I2G879</accession>
<evidence type="ECO:0000313" key="2">
    <source>
        <dbReference type="Proteomes" id="UP000198598"/>
    </source>
</evidence>
<name>A0A1I2G879_9BACT</name>
<dbReference type="EMBL" id="FOLQ01000030">
    <property type="protein sequence ID" value="SFF12851.1"/>
    <property type="molecule type" value="Genomic_DNA"/>
</dbReference>
<organism evidence="1 2">
    <name type="scientific">Spirosoma endophyticum</name>
    <dbReference type="NCBI Taxonomy" id="662367"/>
    <lineage>
        <taxon>Bacteria</taxon>
        <taxon>Pseudomonadati</taxon>
        <taxon>Bacteroidota</taxon>
        <taxon>Cytophagia</taxon>
        <taxon>Cytophagales</taxon>
        <taxon>Cytophagaceae</taxon>
        <taxon>Spirosoma</taxon>
    </lineage>
</organism>
<keyword evidence="2" id="KW-1185">Reference proteome</keyword>
<gene>
    <name evidence="1" type="ORF">SAMN05216167_13010</name>
</gene>
<reference evidence="1 2" key="1">
    <citation type="submission" date="2016-10" db="EMBL/GenBank/DDBJ databases">
        <authorList>
            <person name="de Groot N.N."/>
        </authorList>
    </citation>
    <scope>NUCLEOTIDE SEQUENCE [LARGE SCALE GENOMIC DNA]</scope>
    <source>
        <strain evidence="1 2">DSM 26130</strain>
    </source>
</reference>
<sequence>MYTVGLPAHSLPIVVGGPGRLAHVFIQEGGTPVGIYDVKTELFHWEATRQHHYDQLCPEGQGRLGHHMIASLSPYVRHVRLGPPCLPPGFRPTETRMVNRPLAGSIAYV</sequence>
<proteinExistence type="predicted"/>
<evidence type="ECO:0000313" key="1">
    <source>
        <dbReference type="EMBL" id="SFF12851.1"/>
    </source>
</evidence>
<protein>
    <submittedName>
        <fullName evidence="1">Uncharacterized protein</fullName>
    </submittedName>
</protein>
<dbReference type="Proteomes" id="UP000198598">
    <property type="component" value="Unassembled WGS sequence"/>
</dbReference>
<dbReference type="AlphaFoldDB" id="A0A1I2G879"/>